<evidence type="ECO:0000313" key="2">
    <source>
        <dbReference type="Proteomes" id="UP000321513"/>
    </source>
</evidence>
<evidence type="ECO:0000313" key="1">
    <source>
        <dbReference type="EMBL" id="GEO07727.1"/>
    </source>
</evidence>
<comment type="caution">
    <text evidence="1">The sequence shown here is derived from an EMBL/GenBank/DDBJ whole genome shotgun (WGS) entry which is preliminary data.</text>
</comment>
<proteinExistence type="predicted"/>
<dbReference type="AlphaFoldDB" id="A0A512B7E6"/>
<gene>
    <name evidence="1" type="ORF">SAE01_02230</name>
</gene>
<protein>
    <submittedName>
        <fullName evidence="1">Uncharacterized protein</fullName>
    </submittedName>
</protein>
<keyword evidence="2" id="KW-1185">Reference proteome</keyword>
<reference evidence="1 2" key="1">
    <citation type="submission" date="2019-07" db="EMBL/GenBank/DDBJ databases">
        <title>Whole genome shotgun sequence of Segetibacter aerophilus NBRC 106135.</title>
        <authorList>
            <person name="Hosoyama A."/>
            <person name="Uohara A."/>
            <person name="Ohji S."/>
            <person name="Ichikawa N."/>
        </authorList>
    </citation>
    <scope>NUCLEOTIDE SEQUENCE [LARGE SCALE GENOMIC DNA]</scope>
    <source>
        <strain evidence="1 2">NBRC 106135</strain>
    </source>
</reference>
<dbReference type="Proteomes" id="UP000321513">
    <property type="component" value="Unassembled WGS sequence"/>
</dbReference>
<organism evidence="1 2">
    <name type="scientific">Segetibacter aerophilus</name>
    <dbReference type="NCBI Taxonomy" id="670293"/>
    <lineage>
        <taxon>Bacteria</taxon>
        <taxon>Pseudomonadati</taxon>
        <taxon>Bacteroidota</taxon>
        <taxon>Chitinophagia</taxon>
        <taxon>Chitinophagales</taxon>
        <taxon>Chitinophagaceae</taxon>
        <taxon>Segetibacter</taxon>
    </lineage>
</organism>
<accession>A0A512B7E6</accession>
<dbReference type="EMBL" id="BJYT01000001">
    <property type="protein sequence ID" value="GEO07727.1"/>
    <property type="molecule type" value="Genomic_DNA"/>
</dbReference>
<sequence>MQAELINKTTGKVMMLYFEFEEKRRKADVEWPKNNGNIVVHINDKELAKDLPTDLYYEVRNENKIDFIIEDSSDERLLELQNVLGRRLQELVNK</sequence>
<name>A0A512B7E6_9BACT</name>